<evidence type="ECO:0000256" key="5">
    <source>
        <dbReference type="ARBA" id="ARBA00022679"/>
    </source>
</evidence>
<evidence type="ECO:0000256" key="3">
    <source>
        <dbReference type="ARBA" id="ARBA00022573"/>
    </source>
</evidence>
<evidence type="ECO:0000256" key="7">
    <source>
        <dbReference type="PIRNR" id="PIRNR036427"/>
    </source>
</evidence>
<dbReference type="SUPFAM" id="SSF53790">
    <property type="entry name" value="Tetrapyrrole methylase"/>
    <property type="match status" value="1"/>
</dbReference>
<dbReference type="UniPathway" id="UPA00148"/>
<keyword evidence="10" id="KW-1185">Reference proteome</keyword>
<sequence length="239" mass="26225">MTQTKGTLYGLGMGPGDPKLVTVRAVEILKQVDTVFAASSPKNGYSLALNTALPYLPEETKVVRLKFPMTKDKEVLEKAWQENALAVLEVLQKGKDAAFITIGDCLTYSTYGYLIKTIEKNDPGITFESVPGITAYAAAASRLNLPLVEHKESLLVVSGVSDPKEIPELAECGDNLVIMKAYRSFEGIMDALESLPEKRDISLVSNCCLEDERLVPDAREVRGEKMPYLSLLIAKKPEE</sequence>
<keyword evidence="6" id="KW-0949">S-adenosyl-L-methionine</keyword>
<comment type="pathway">
    <text evidence="1">Cofactor biosynthesis; adenosylcobalamin biosynthesis.</text>
</comment>
<reference evidence="9 10" key="1">
    <citation type="submission" date="2013-11" db="EMBL/GenBank/DDBJ databases">
        <title>Metagenomic analysis of a methanogenic consortium involved in long chain n-alkane degradation.</title>
        <authorList>
            <person name="Davidova I.A."/>
            <person name="Callaghan A.V."/>
            <person name="Wawrik B."/>
            <person name="Pruitt S."/>
            <person name="Marks C."/>
            <person name="Duncan K.E."/>
            <person name="Suflita J.M."/>
        </authorList>
    </citation>
    <scope>NUCLEOTIDE SEQUENCE [LARGE SCALE GENOMIC DNA]</scope>
    <source>
        <strain evidence="9 10">SPR</strain>
    </source>
</reference>
<dbReference type="NCBIfam" id="TIGR01467">
    <property type="entry name" value="cobI_cbiL"/>
    <property type="match status" value="1"/>
</dbReference>
<dbReference type="GO" id="GO:0032259">
    <property type="term" value="P:methylation"/>
    <property type="evidence" value="ECO:0007669"/>
    <property type="project" value="UniProtKB-KW"/>
</dbReference>
<organism evidence="9 10">
    <name type="scientific">Dethiosulfatarculus sandiegensis</name>
    <dbReference type="NCBI Taxonomy" id="1429043"/>
    <lineage>
        <taxon>Bacteria</taxon>
        <taxon>Pseudomonadati</taxon>
        <taxon>Thermodesulfobacteriota</taxon>
        <taxon>Desulfarculia</taxon>
        <taxon>Desulfarculales</taxon>
        <taxon>Desulfarculaceae</taxon>
        <taxon>Dethiosulfatarculus</taxon>
    </lineage>
</organism>
<evidence type="ECO:0000313" key="9">
    <source>
        <dbReference type="EMBL" id="KIX12148.1"/>
    </source>
</evidence>
<accession>A0A0D2HNK2</accession>
<dbReference type="Gene3D" id="3.40.1010.10">
    <property type="entry name" value="Cobalt-precorrin-4 Transmethylase, Domain 1"/>
    <property type="match status" value="1"/>
</dbReference>
<dbReference type="InterPro" id="IPR014777">
    <property type="entry name" value="4pyrrole_Mease_sub1"/>
</dbReference>
<dbReference type="OrthoDB" id="9804789at2"/>
<dbReference type="PIRSF" id="PIRSF036427">
    <property type="entry name" value="Precrrn-2_mtase"/>
    <property type="match status" value="1"/>
</dbReference>
<dbReference type="Pfam" id="PF00590">
    <property type="entry name" value="TP_methylase"/>
    <property type="match status" value="1"/>
</dbReference>
<dbReference type="InterPro" id="IPR006364">
    <property type="entry name" value="CobI/CbiL/CobIJ_dom"/>
</dbReference>
<dbReference type="RefSeq" id="WP_044350935.1">
    <property type="nucleotide sequence ID" value="NZ_AZAC01000034.1"/>
</dbReference>
<keyword evidence="5 9" id="KW-0808">Transferase</keyword>
<evidence type="ECO:0000313" key="10">
    <source>
        <dbReference type="Proteomes" id="UP000032233"/>
    </source>
</evidence>
<dbReference type="InterPro" id="IPR000878">
    <property type="entry name" value="4pyrrol_Mease"/>
</dbReference>
<dbReference type="GO" id="GO:0030788">
    <property type="term" value="F:precorrin-2 C20-methyltransferase activity"/>
    <property type="evidence" value="ECO:0007669"/>
    <property type="project" value="InterPro"/>
</dbReference>
<dbReference type="InterPro" id="IPR014776">
    <property type="entry name" value="4pyrrole_Mease_sub2"/>
</dbReference>
<dbReference type="InParanoid" id="A0A0D2HNK2"/>
<proteinExistence type="inferred from homology"/>
<comment type="similarity">
    <text evidence="2 7">Belongs to the precorrin methyltransferase family.</text>
</comment>
<comment type="caution">
    <text evidence="9">The sequence shown here is derived from an EMBL/GenBank/DDBJ whole genome shotgun (WGS) entry which is preliminary data.</text>
</comment>
<keyword evidence="3" id="KW-0169">Cobalamin biosynthesis</keyword>
<evidence type="ECO:0000256" key="1">
    <source>
        <dbReference type="ARBA" id="ARBA00004953"/>
    </source>
</evidence>
<name>A0A0D2HNK2_9BACT</name>
<dbReference type="STRING" id="1429043.X474_20390"/>
<dbReference type="GO" id="GO:0009236">
    <property type="term" value="P:cobalamin biosynthetic process"/>
    <property type="evidence" value="ECO:0007669"/>
    <property type="project" value="UniProtKB-UniRule"/>
</dbReference>
<evidence type="ECO:0000256" key="4">
    <source>
        <dbReference type="ARBA" id="ARBA00022603"/>
    </source>
</evidence>
<dbReference type="Proteomes" id="UP000032233">
    <property type="component" value="Unassembled WGS sequence"/>
</dbReference>
<dbReference type="InterPro" id="IPR035996">
    <property type="entry name" value="4pyrrol_Methylase_sf"/>
</dbReference>
<keyword evidence="4 9" id="KW-0489">Methyltransferase</keyword>
<dbReference type="PANTHER" id="PTHR43467">
    <property type="entry name" value="COBALT-PRECORRIN-2 C(20)-METHYLTRANSFERASE"/>
    <property type="match status" value="1"/>
</dbReference>
<dbReference type="PANTHER" id="PTHR43467:SF2">
    <property type="entry name" value="COBALT-PRECORRIN-2 C(20)-METHYLTRANSFERASE"/>
    <property type="match status" value="1"/>
</dbReference>
<evidence type="ECO:0000256" key="2">
    <source>
        <dbReference type="ARBA" id="ARBA00005879"/>
    </source>
</evidence>
<dbReference type="InterPro" id="IPR012382">
    <property type="entry name" value="CobI/CbiL"/>
</dbReference>
<dbReference type="Gene3D" id="3.30.950.10">
    <property type="entry name" value="Methyltransferase, Cobalt-precorrin-4 Transmethylase, Domain 2"/>
    <property type="match status" value="1"/>
</dbReference>
<protein>
    <submittedName>
        <fullName evidence="9">Precorrin-2 C20-methyltransferase</fullName>
    </submittedName>
</protein>
<feature type="domain" description="Tetrapyrrole methylase" evidence="8">
    <location>
        <begin position="7"/>
        <end position="216"/>
    </location>
</feature>
<evidence type="ECO:0000259" key="8">
    <source>
        <dbReference type="Pfam" id="PF00590"/>
    </source>
</evidence>
<dbReference type="EMBL" id="AZAC01000034">
    <property type="protein sequence ID" value="KIX12148.1"/>
    <property type="molecule type" value="Genomic_DNA"/>
</dbReference>
<dbReference type="AlphaFoldDB" id="A0A0D2HNK2"/>
<evidence type="ECO:0000256" key="6">
    <source>
        <dbReference type="ARBA" id="ARBA00022691"/>
    </source>
</evidence>
<dbReference type="CDD" id="cd11645">
    <property type="entry name" value="Precorrin_2_C20_MT"/>
    <property type="match status" value="1"/>
</dbReference>
<gene>
    <name evidence="9" type="ORF">X474_20390</name>
</gene>